<evidence type="ECO:0000313" key="9">
    <source>
        <dbReference type="Proteomes" id="UP000006053"/>
    </source>
</evidence>
<evidence type="ECO:0000256" key="4">
    <source>
        <dbReference type="ARBA" id="ARBA00022989"/>
    </source>
</evidence>
<dbReference type="InterPro" id="IPR036259">
    <property type="entry name" value="MFS_trans_sf"/>
</dbReference>
<evidence type="ECO:0000256" key="3">
    <source>
        <dbReference type="ARBA" id="ARBA00022692"/>
    </source>
</evidence>
<evidence type="ECO:0000256" key="2">
    <source>
        <dbReference type="ARBA" id="ARBA00022448"/>
    </source>
</evidence>
<evidence type="ECO:0000313" key="8">
    <source>
        <dbReference type="EMBL" id="AFM01072.1"/>
    </source>
</evidence>
<dbReference type="RefSeq" id="WP_014794552.1">
    <property type="nucleotide sequence ID" value="NC_018017.1"/>
</dbReference>
<name>I4AAT7_DESDJ</name>
<dbReference type="KEGG" id="ddh:Desde_2760"/>
<feature type="transmembrane region" description="Helical" evidence="6">
    <location>
        <begin position="380"/>
        <end position="396"/>
    </location>
</feature>
<feature type="domain" description="Major facilitator superfamily (MFS) profile" evidence="7">
    <location>
        <begin position="22"/>
        <end position="428"/>
    </location>
</feature>
<feature type="transmembrane region" description="Helical" evidence="6">
    <location>
        <begin position="143"/>
        <end position="168"/>
    </location>
</feature>
<dbReference type="HOGENOM" id="CLU_038046_1_0_9"/>
<feature type="transmembrane region" description="Helical" evidence="6">
    <location>
        <begin position="174"/>
        <end position="195"/>
    </location>
</feature>
<feature type="transmembrane region" description="Helical" evidence="6">
    <location>
        <begin position="314"/>
        <end position="332"/>
    </location>
</feature>
<dbReference type="PROSITE" id="PS50850">
    <property type="entry name" value="MFS"/>
    <property type="match status" value="1"/>
</dbReference>
<feature type="transmembrane region" description="Helical" evidence="6">
    <location>
        <begin position="110"/>
        <end position="131"/>
    </location>
</feature>
<feature type="transmembrane region" description="Helical" evidence="6">
    <location>
        <begin position="20"/>
        <end position="39"/>
    </location>
</feature>
<feature type="transmembrane region" description="Helical" evidence="6">
    <location>
        <begin position="85"/>
        <end position="104"/>
    </location>
</feature>
<gene>
    <name evidence="8" type="ordered locus">Desde_2760</name>
</gene>
<proteinExistence type="predicted"/>
<keyword evidence="3 6" id="KW-0812">Transmembrane</keyword>
<keyword evidence="5 6" id="KW-0472">Membrane</keyword>
<dbReference type="eggNOG" id="COG2807">
    <property type="taxonomic scope" value="Bacteria"/>
</dbReference>
<dbReference type="Pfam" id="PF07690">
    <property type="entry name" value="MFS_1"/>
    <property type="match status" value="1"/>
</dbReference>
<dbReference type="InterPro" id="IPR020846">
    <property type="entry name" value="MFS_dom"/>
</dbReference>
<evidence type="ECO:0000256" key="1">
    <source>
        <dbReference type="ARBA" id="ARBA00004651"/>
    </source>
</evidence>
<dbReference type="SUPFAM" id="SSF103473">
    <property type="entry name" value="MFS general substrate transporter"/>
    <property type="match status" value="1"/>
</dbReference>
<feature type="transmembrane region" description="Helical" evidence="6">
    <location>
        <begin position="338"/>
        <end position="360"/>
    </location>
</feature>
<dbReference type="STRING" id="756499.Desde_2760"/>
<dbReference type="OrthoDB" id="9797740at2"/>
<dbReference type="CDD" id="cd17339">
    <property type="entry name" value="MFS_NIMT_CynX_like"/>
    <property type="match status" value="1"/>
</dbReference>
<dbReference type="EMBL" id="CP003348">
    <property type="protein sequence ID" value="AFM01072.1"/>
    <property type="molecule type" value="Genomic_DNA"/>
</dbReference>
<feature type="transmembrane region" description="Helical" evidence="6">
    <location>
        <begin position="290"/>
        <end position="307"/>
    </location>
</feature>
<dbReference type="PANTHER" id="PTHR23523">
    <property type="match status" value="1"/>
</dbReference>
<organism evidence="8 9">
    <name type="scientific">Desulfitobacterium dehalogenans (strain ATCC 51507 / DSM 9161 / JW/IU-DC1)</name>
    <dbReference type="NCBI Taxonomy" id="756499"/>
    <lineage>
        <taxon>Bacteria</taxon>
        <taxon>Bacillati</taxon>
        <taxon>Bacillota</taxon>
        <taxon>Clostridia</taxon>
        <taxon>Eubacteriales</taxon>
        <taxon>Desulfitobacteriaceae</taxon>
        <taxon>Desulfitobacterium</taxon>
    </lineage>
</organism>
<keyword evidence="9" id="KW-1185">Reference proteome</keyword>
<reference evidence="9" key="1">
    <citation type="submission" date="2012-06" db="EMBL/GenBank/DDBJ databases">
        <title>Complete sequence of Desulfitobacterium dehalogenans ATCC 51507.</title>
        <authorList>
            <person name="Lucas S."/>
            <person name="Han J."/>
            <person name="Lapidus A."/>
            <person name="Cheng J.-F."/>
            <person name="Goodwin L."/>
            <person name="Pitluck S."/>
            <person name="Peters L."/>
            <person name="Ovchinnikova G."/>
            <person name="Teshima H."/>
            <person name="Detter J.C."/>
            <person name="Han C."/>
            <person name="Tapia R."/>
            <person name="Land M."/>
            <person name="Hauser L."/>
            <person name="Kyrpides N."/>
            <person name="Ivanova N."/>
            <person name="Pagani I."/>
            <person name="Kruse T."/>
            <person name="de Vos W.M."/>
            <person name="Smidt H."/>
            <person name="Woyke T."/>
        </authorList>
    </citation>
    <scope>NUCLEOTIDE SEQUENCE [LARGE SCALE GENOMIC DNA]</scope>
    <source>
        <strain evidence="9">ATCC 51507 / DSM 9161 / JW/IU-DC1</strain>
    </source>
</reference>
<feature type="transmembrane region" description="Helical" evidence="6">
    <location>
        <begin position="248"/>
        <end position="270"/>
    </location>
</feature>
<dbReference type="AlphaFoldDB" id="I4AAT7"/>
<evidence type="ECO:0000256" key="5">
    <source>
        <dbReference type="ARBA" id="ARBA00023136"/>
    </source>
</evidence>
<accession>I4AAT7</accession>
<keyword evidence="4 6" id="KW-1133">Transmembrane helix</keyword>
<keyword evidence="2" id="KW-0813">Transport</keyword>
<feature type="transmembrane region" description="Helical" evidence="6">
    <location>
        <begin position="59"/>
        <end position="78"/>
    </location>
</feature>
<reference evidence="8 9" key="2">
    <citation type="journal article" date="2015" name="J. Bacteriol.">
        <title>Genomic, proteomic, and biochemical analysis of the organohalide respiratory pathway in Desulfitobacterium dehalogenans.</title>
        <authorList>
            <person name="Kruse T."/>
            <person name="van de Pas B.A."/>
            <person name="Atteia A."/>
            <person name="Krab K."/>
            <person name="Hagen W.R."/>
            <person name="Goodwin L."/>
            <person name="Chain P."/>
            <person name="Boeren S."/>
            <person name="Maphosa F."/>
            <person name="Schraa G."/>
            <person name="de Vos W.M."/>
            <person name="van der Oost J."/>
            <person name="Smidt H."/>
            <person name="Stams A.J."/>
        </authorList>
    </citation>
    <scope>NUCLEOTIDE SEQUENCE [LARGE SCALE GENOMIC DNA]</scope>
    <source>
        <strain evidence="9">ATCC 51507 / DSM 9161 / JW/IU-DC1</strain>
    </source>
</reference>
<feature type="transmembrane region" description="Helical" evidence="6">
    <location>
        <begin position="402"/>
        <end position="424"/>
    </location>
</feature>
<dbReference type="InterPro" id="IPR011701">
    <property type="entry name" value="MFS"/>
</dbReference>
<dbReference type="PANTHER" id="PTHR23523:SF2">
    <property type="entry name" value="2-NITROIMIDAZOLE TRANSPORTER"/>
    <property type="match status" value="1"/>
</dbReference>
<dbReference type="Gene3D" id="1.20.1250.20">
    <property type="entry name" value="MFS general substrate transporter like domains"/>
    <property type="match status" value="1"/>
</dbReference>
<evidence type="ECO:0000256" key="6">
    <source>
        <dbReference type="SAM" id="Phobius"/>
    </source>
</evidence>
<protein>
    <submittedName>
        <fullName evidence="8">Cyanate permease</fullName>
    </submittedName>
</protein>
<dbReference type="GO" id="GO:0022857">
    <property type="term" value="F:transmembrane transporter activity"/>
    <property type="evidence" value="ECO:0007669"/>
    <property type="project" value="InterPro"/>
</dbReference>
<sequence>MNQIGIKHEKSLYPYSKGTAPVMLIVGIVFIAANLRAPLTSVGPLVDLIRDNLHISNTLAGMITTLPLFAFALFSPFAPGLARRFGTNLVLLWSVAFLTVGILLRSWSGSFGLFLGTAILGLSISVGNVLIPSLIKKEFPERIGVMTGVYSVSMNIFAAMASGISIPLAVGLGLGWMGALRIWAVLSCLSIILWIPQMKRRNRKTSIVEETINVDIVTDTLKIHDKLDEMAVVQGSVIEKVNLWKSPLAWQVTLYMGLQSMVFYCMVAWLPDILIKQGMNPSKAGWMLSLMQLALIPITFLGSVLAGRRASQRSLVIIGSTCVLTGLLGLLLGGAELAFLWIIILGIGGGFTFSLSMMFFSLRTGNADEAARLSGMAQSIGYLLAAFGPMFFGYLHDATNNWTMPLVILIGVAGICLLAGLGASRDLYVGSTVRNNHLSKLLMP</sequence>
<comment type="subcellular location">
    <subcellularLocation>
        <location evidence="1">Cell membrane</location>
        <topology evidence="1">Multi-pass membrane protein</topology>
    </subcellularLocation>
</comment>
<dbReference type="GO" id="GO:0005886">
    <property type="term" value="C:plasma membrane"/>
    <property type="evidence" value="ECO:0007669"/>
    <property type="project" value="UniProtKB-SubCell"/>
</dbReference>
<dbReference type="Proteomes" id="UP000006053">
    <property type="component" value="Chromosome"/>
</dbReference>
<dbReference type="InterPro" id="IPR052524">
    <property type="entry name" value="MFS_Cyanate_Porter"/>
</dbReference>
<evidence type="ECO:0000259" key="7">
    <source>
        <dbReference type="PROSITE" id="PS50850"/>
    </source>
</evidence>